<evidence type="ECO:0000259" key="7">
    <source>
        <dbReference type="PROSITE" id="PS50850"/>
    </source>
</evidence>
<dbReference type="CDD" id="cd17319">
    <property type="entry name" value="MFS_ExuT_GudP_like"/>
    <property type="match status" value="1"/>
</dbReference>
<dbReference type="RefSeq" id="WP_268007295.1">
    <property type="nucleotide sequence ID" value="NZ_CP104067.1"/>
</dbReference>
<organism evidence="8 9">
    <name type="scientific">Alicyclobacillus fastidiosus</name>
    <dbReference type="NCBI Taxonomy" id="392011"/>
    <lineage>
        <taxon>Bacteria</taxon>
        <taxon>Bacillati</taxon>
        <taxon>Bacillota</taxon>
        <taxon>Bacilli</taxon>
        <taxon>Bacillales</taxon>
        <taxon>Alicyclobacillaceae</taxon>
        <taxon>Alicyclobacillus</taxon>
    </lineage>
</organism>
<gene>
    <name evidence="8" type="ORF">NZD89_08515</name>
</gene>
<keyword evidence="9" id="KW-1185">Reference proteome</keyword>
<dbReference type="Gene3D" id="1.20.1250.20">
    <property type="entry name" value="MFS general substrate transporter like domains"/>
    <property type="match status" value="2"/>
</dbReference>
<feature type="transmembrane region" description="Helical" evidence="6">
    <location>
        <begin position="104"/>
        <end position="125"/>
    </location>
</feature>
<evidence type="ECO:0000313" key="8">
    <source>
        <dbReference type="EMBL" id="WAH43414.1"/>
    </source>
</evidence>
<evidence type="ECO:0000256" key="5">
    <source>
        <dbReference type="ARBA" id="ARBA00023136"/>
    </source>
</evidence>
<keyword evidence="3 6" id="KW-0812">Transmembrane</keyword>
<dbReference type="PANTHER" id="PTHR43791">
    <property type="entry name" value="PERMEASE-RELATED"/>
    <property type="match status" value="1"/>
</dbReference>
<evidence type="ECO:0000256" key="6">
    <source>
        <dbReference type="SAM" id="Phobius"/>
    </source>
</evidence>
<feature type="transmembrane region" description="Helical" evidence="6">
    <location>
        <begin position="9"/>
        <end position="26"/>
    </location>
</feature>
<feature type="transmembrane region" description="Helical" evidence="6">
    <location>
        <begin position="167"/>
        <end position="187"/>
    </location>
</feature>
<keyword evidence="5 6" id="KW-0472">Membrane</keyword>
<protein>
    <submittedName>
        <fullName evidence="8">MFS transporter</fullName>
    </submittedName>
</protein>
<reference evidence="8" key="1">
    <citation type="submission" date="2022-08" db="EMBL/GenBank/DDBJ databases">
        <title>Alicyclobacillus fastidiosus DSM 17978, complete genome.</title>
        <authorList>
            <person name="Wang Q."/>
            <person name="Cai R."/>
            <person name="Wang Z."/>
        </authorList>
    </citation>
    <scope>NUCLEOTIDE SEQUENCE</scope>
    <source>
        <strain evidence="8">DSM 17978</strain>
    </source>
</reference>
<feature type="transmembrane region" description="Helical" evidence="6">
    <location>
        <begin position="79"/>
        <end position="98"/>
    </location>
</feature>
<dbReference type="PANTHER" id="PTHR43791:SF100">
    <property type="entry name" value="SUGAR TRANSPORTER"/>
    <property type="match status" value="1"/>
</dbReference>
<feature type="transmembrane region" description="Helical" evidence="6">
    <location>
        <begin position="232"/>
        <end position="253"/>
    </location>
</feature>
<dbReference type="SUPFAM" id="SSF103473">
    <property type="entry name" value="MFS general substrate transporter"/>
    <property type="match status" value="1"/>
</dbReference>
<dbReference type="InterPro" id="IPR011701">
    <property type="entry name" value="MFS"/>
</dbReference>
<dbReference type="InterPro" id="IPR036259">
    <property type="entry name" value="MFS_trans_sf"/>
</dbReference>
<dbReference type="Pfam" id="PF07690">
    <property type="entry name" value="MFS_1"/>
    <property type="match status" value="1"/>
</dbReference>
<name>A0ABY6ZKG1_9BACL</name>
<evidence type="ECO:0000313" key="9">
    <source>
        <dbReference type="Proteomes" id="UP001164761"/>
    </source>
</evidence>
<evidence type="ECO:0000256" key="1">
    <source>
        <dbReference type="ARBA" id="ARBA00004651"/>
    </source>
</evidence>
<accession>A0ABY6ZKG1</accession>
<proteinExistence type="predicted"/>
<feature type="transmembrane region" description="Helical" evidence="6">
    <location>
        <begin position="265"/>
        <end position="286"/>
    </location>
</feature>
<dbReference type="PROSITE" id="PS50850">
    <property type="entry name" value="MFS"/>
    <property type="match status" value="1"/>
</dbReference>
<dbReference type="EMBL" id="CP104067">
    <property type="protein sequence ID" value="WAH43414.1"/>
    <property type="molecule type" value="Genomic_DNA"/>
</dbReference>
<evidence type="ECO:0000256" key="2">
    <source>
        <dbReference type="ARBA" id="ARBA00022448"/>
    </source>
</evidence>
<sequence>MDKSVPSRRWLRIIPVALLMYTIAYIDKSNVSFAFSGMEKDLGFGATASGLVSGILFFGYLFTQMAGGYMASRSSPKKIVFWLLIVWGLFAMLTGFAHNLTELLIARFLLGLAEGGVFPSTIVLFSKWFPSHERARATGYWILCQSLGSIVMAPLSGWILYLFNWRWLFFIEGAMPWVWAIVWWIFISDDPRQAKWISEEERSYILTALEAEQKTIQRSKTNYLEALRDKRVWILLFYLLFEQIGYYGVSMWLPTIVKSFSHQGSVGVGYLTALPWIAAMIGIIINSNHSDRTGERIKHASYPLMIGALFFGRVRFNRGVSSGLEPRLHHSCRWRHELL</sequence>
<dbReference type="InterPro" id="IPR020846">
    <property type="entry name" value="MFS_dom"/>
</dbReference>
<dbReference type="Proteomes" id="UP001164761">
    <property type="component" value="Chromosome"/>
</dbReference>
<keyword evidence="4 6" id="KW-1133">Transmembrane helix</keyword>
<feature type="domain" description="Major facilitator superfamily (MFS) profile" evidence="7">
    <location>
        <begin position="13"/>
        <end position="339"/>
    </location>
</feature>
<evidence type="ECO:0000256" key="4">
    <source>
        <dbReference type="ARBA" id="ARBA00022989"/>
    </source>
</evidence>
<comment type="subcellular location">
    <subcellularLocation>
        <location evidence="1">Cell membrane</location>
        <topology evidence="1">Multi-pass membrane protein</topology>
    </subcellularLocation>
</comment>
<keyword evidence="2" id="KW-0813">Transport</keyword>
<feature type="transmembrane region" description="Helical" evidence="6">
    <location>
        <begin position="46"/>
        <end position="67"/>
    </location>
</feature>
<feature type="transmembrane region" description="Helical" evidence="6">
    <location>
        <begin position="137"/>
        <end position="161"/>
    </location>
</feature>
<evidence type="ECO:0000256" key="3">
    <source>
        <dbReference type="ARBA" id="ARBA00022692"/>
    </source>
</evidence>